<dbReference type="OrthoDB" id="9802991at2"/>
<dbReference type="PANTHER" id="PTHR42951:SF4">
    <property type="entry name" value="ACYL-COENZYME A THIOESTERASE MBLAC2"/>
    <property type="match status" value="1"/>
</dbReference>
<dbReference type="EMBL" id="APJX01000003">
    <property type="protein sequence ID" value="EMS80258.1"/>
    <property type="molecule type" value="Genomic_DNA"/>
</dbReference>
<dbReference type="InterPro" id="IPR036866">
    <property type="entry name" value="RibonucZ/Hydroxyglut_hydro"/>
</dbReference>
<evidence type="ECO:0000256" key="1">
    <source>
        <dbReference type="ARBA" id="ARBA00005250"/>
    </source>
</evidence>
<dbReference type="Proteomes" id="UP000014216">
    <property type="component" value="Unassembled WGS sequence"/>
</dbReference>
<dbReference type="InterPro" id="IPR001279">
    <property type="entry name" value="Metallo-B-lactamas"/>
</dbReference>
<organism evidence="3 4">
    <name type="scientific">Desulfotignum phosphitoxidans DSM 13687</name>
    <dbReference type="NCBI Taxonomy" id="1286635"/>
    <lineage>
        <taxon>Bacteria</taxon>
        <taxon>Pseudomonadati</taxon>
        <taxon>Thermodesulfobacteriota</taxon>
        <taxon>Desulfobacteria</taxon>
        <taxon>Desulfobacterales</taxon>
        <taxon>Desulfobacteraceae</taxon>
        <taxon>Desulfotignum</taxon>
    </lineage>
</organism>
<gene>
    <name evidence="3" type="ORF">Dpo_3c04030</name>
</gene>
<dbReference type="RefSeq" id="WP_006965612.1">
    <property type="nucleotide sequence ID" value="NZ_APJX01000003.1"/>
</dbReference>
<dbReference type="AlphaFoldDB" id="S0FYU0"/>
<dbReference type="GO" id="GO:0016787">
    <property type="term" value="F:hydrolase activity"/>
    <property type="evidence" value="ECO:0007669"/>
    <property type="project" value="UniProtKB-KW"/>
</dbReference>
<comment type="caution">
    <text evidence="3">The sequence shown here is derived from an EMBL/GenBank/DDBJ whole genome shotgun (WGS) entry which is preliminary data.</text>
</comment>
<evidence type="ECO:0000313" key="4">
    <source>
        <dbReference type="Proteomes" id="UP000014216"/>
    </source>
</evidence>
<proteinExistence type="inferred from homology"/>
<comment type="similarity">
    <text evidence="1">Belongs to the metallo-beta-lactamase superfamily. Class-B beta-lactamase family.</text>
</comment>
<evidence type="ECO:0000313" key="3">
    <source>
        <dbReference type="EMBL" id="EMS80258.1"/>
    </source>
</evidence>
<dbReference type="GO" id="GO:0017001">
    <property type="term" value="P:antibiotic catabolic process"/>
    <property type="evidence" value="ECO:0007669"/>
    <property type="project" value="UniProtKB-ARBA"/>
</dbReference>
<dbReference type="InterPro" id="IPR050855">
    <property type="entry name" value="NDM-1-like"/>
</dbReference>
<dbReference type="PANTHER" id="PTHR42951">
    <property type="entry name" value="METALLO-BETA-LACTAMASE DOMAIN-CONTAINING"/>
    <property type="match status" value="1"/>
</dbReference>
<evidence type="ECO:0000259" key="2">
    <source>
        <dbReference type="SMART" id="SM00849"/>
    </source>
</evidence>
<reference evidence="3 4" key="1">
    <citation type="journal article" date="2013" name="Genome Announc.">
        <title>Draft Genome Sequence of Desulfotignum phosphitoxidans DSM 13687 Strain FiPS-3.</title>
        <authorList>
            <person name="Poehlein A."/>
            <person name="Daniel R."/>
            <person name="Simeonova D.D."/>
        </authorList>
    </citation>
    <scope>NUCLEOTIDE SEQUENCE [LARGE SCALE GENOMIC DNA]</scope>
    <source>
        <strain evidence="3 4">DSM 13687</strain>
    </source>
</reference>
<protein>
    <submittedName>
        <fullName evidence="3">Zn-dependent hydrolase including glyoxylase</fullName>
    </submittedName>
</protein>
<keyword evidence="3" id="KW-0378">Hydrolase</keyword>
<dbReference type="Pfam" id="PF00753">
    <property type="entry name" value="Lactamase_B"/>
    <property type="match status" value="1"/>
</dbReference>
<feature type="domain" description="Metallo-beta-lactamase" evidence="2">
    <location>
        <begin position="15"/>
        <end position="196"/>
    </location>
</feature>
<dbReference type="Gene3D" id="3.60.15.10">
    <property type="entry name" value="Ribonuclease Z/Hydroxyacylglutathione hydrolase-like"/>
    <property type="match status" value="1"/>
</dbReference>
<name>S0FYU0_9BACT</name>
<sequence>MKQIIDTVWHVGDSGCSVYVVDTESDEGLVLIDAGMDLDLIKGIEISGLKFEDIRHCILTHCHIDHTAACAGLAKRLPGIRFYAHTLDAAPIEEPGHDGRTAADWYGISYEPISLHERLDDDTTLTIGSMDFHCLHIPGHTPGSIAVVVETAGQKVLFGQDLHGPFNDDFLSNLADYRRSMDRLLTLEADILCEGHYGIFQPKAQVRQFIEEHRERHLR</sequence>
<dbReference type="SUPFAM" id="SSF56281">
    <property type="entry name" value="Metallo-hydrolase/oxidoreductase"/>
    <property type="match status" value="1"/>
</dbReference>
<dbReference type="SMART" id="SM00849">
    <property type="entry name" value="Lactamase_B"/>
    <property type="match status" value="1"/>
</dbReference>
<accession>S0FYU0</accession>
<keyword evidence="4" id="KW-1185">Reference proteome</keyword>